<evidence type="ECO:0000256" key="3">
    <source>
        <dbReference type="ARBA" id="ARBA00023125"/>
    </source>
</evidence>
<keyword evidence="3" id="KW-0238">DNA-binding</keyword>
<organism evidence="6 7">
    <name type="scientific">Bauldia litoralis</name>
    <dbReference type="NCBI Taxonomy" id="665467"/>
    <lineage>
        <taxon>Bacteria</taxon>
        <taxon>Pseudomonadati</taxon>
        <taxon>Pseudomonadota</taxon>
        <taxon>Alphaproteobacteria</taxon>
        <taxon>Hyphomicrobiales</taxon>
        <taxon>Kaistiaceae</taxon>
        <taxon>Bauldia</taxon>
    </lineage>
</organism>
<dbReference type="AlphaFoldDB" id="A0A1G6AIP5"/>
<evidence type="ECO:0000313" key="6">
    <source>
        <dbReference type="EMBL" id="SDB08291.1"/>
    </source>
</evidence>
<dbReference type="Pfam" id="PF00126">
    <property type="entry name" value="HTH_1"/>
    <property type="match status" value="1"/>
</dbReference>
<evidence type="ECO:0000256" key="2">
    <source>
        <dbReference type="ARBA" id="ARBA00023015"/>
    </source>
</evidence>
<evidence type="ECO:0000256" key="1">
    <source>
        <dbReference type="ARBA" id="ARBA00009437"/>
    </source>
</evidence>
<proteinExistence type="inferred from homology"/>
<dbReference type="STRING" id="665467.SAMN02982931_00698"/>
<dbReference type="PRINTS" id="PR00039">
    <property type="entry name" value="HTHLYSR"/>
</dbReference>
<evidence type="ECO:0000256" key="4">
    <source>
        <dbReference type="ARBA" id="ARBA00023163"/>
    </source>
</evidence>
<accession>A0A1G6AIP5</accession>
<dbReference type="PROSITE" id="PS50931">
    <property type="entry name" value="HTH_LYSR"/>
    <property type="match status" value="1"/>
</dbReference>
<dbReference type="SUPFAM" id="SSF46785">
    <property type="entry name" value="Winged helix' DNA-binding domain"/>
    <property type="match status" value="1"/>
</dbReference>
<keyword evidence="4" id="KW-0804">Transcription</keyword>
<evidence type="ECO:0000313" key="7">
    <source>
        <dbReference type="Proteomes" id="UP000199071"/>
    </source>
</evidence>
<protein>
    <submittedName>
        <fullName evidence="6">Transcriptional regulator, LysR family</fullName>
    </submittedName>
</protein>
<dbReference type="Gene3D" id="3.40.190.290">
    <property type="match status" value="1"/>
</dbReference>
<dbReference type="Proteomes" id="UP000199071">
    <property type="component" value="Unassembled WGS sequence"/>
</dbReference>
<sequence>MSQIVRVFISQVHSPLLDPLTLDQLRILAVVADTGSFSAAARQLGRVQSAISQSMRTLETALGTAIFDRAGKIPTLNDAGRVILADARRLIEGAGALKARAESINSDIEPELTLAVDAIFPVEVLAGSLKDLARQFPDLPVTLYTEGLSDAEQRLRDGTARLALYVPFGDVADNRDMEYLVRIPTVAVVAADHPLAAIEGPLGRDVLEREVQLVLTDRTSIADGLSGGIVSHRKWRFADLTTRLEFLLAGFGWCRRMPTHMVREHIASGRLKVLDLKEQSGPDLAIHIVYVRGRPPGRAGRWLIDHLRKELQDCVGCGEEMVESV</sequence>
<name>A0A1G6AIP5_9HYPH</name>
<comment type="similarity">
    <text evidence="1">Belongs to the LysR transcriptional regulatory family.</text>
</comment>
<dbReference type="Gene3D" id="1.10.10.10">
    <property type="entry name" value="Winged helix-like DNA-binding domain superfamily/Winged helix DNA-binding domain"/>
    <property type="match status" value="1"/>
</dbReference>
<dbReference type="InterPro" id="IPR000847">
    <property type="entry name" value="LysR_HTH_N"/>
</dbReference>
<dbReference type="PANTHER" id="PTHR30126:SF91">
    <property type="entry name" value="LYSR FAMILY TRANSCRIPTIONAL REGULATOR"/>
    <property type="match status" value="1"/>
</dbReference>
<dbReference type="GO" id="GO:0003700">
    <property type="term" value="F:DNA-binding transcription factor activity"/>
    <property type="evidence" value="ECO:0007669"/>
    <property type="project" value="InterPro"/>
</dbReference>
<dbReference type="InterPro" id="IPR005119">
    <property type="entry name" value="LysR_subst-bd"/>
</dbReference>
<dbReference type="EMBL" id="FMXQ01000001">
    <property type="protein sequence ID" value="SDB08291.1"/>
    <property type="molecule type" value="Genomic_DNA"/>
</dbReference>
<dbReference type="PANTHER" id="PTHR30126">
    <property type="entry name" value="HTH-TYPE TRANSCRIPTIONAL REGULATOR"/>
    <property type="match status" value="1"/>
</dbReference>
<gene>
    <name evidence="6" type="ORF">SAMN02982931_00698</name>
</gene>
<dbReference type="InterPro" id="IPR036390">
    <property type="entry name" value="WH_DNA-bd_sf"/>
</dbReference>
<keyword evidence="7" id="KW-1185">Reference proteome</keyword>
<dbReference type="Pfam" id="PF03466">
    <property type="entry name" value="LysR_substrate"/>
    <property type="match status" value="1"/>
</dbReference>
<reference evidence="6 7" key="1">
    <citation type="submission" date="2016-10" db="EMBL/GenBank/DDBJ databases">
        <authorList>
            <person name="de Groot N.N."/>
        </authorList>
    </citation>
    <scope>NUCLEOTIDE SEQUENCE [LARGE SCALE GENOMIC DNA]</scope>
    <source>
        <strain evidence="6 7">ATCC 35022</strain>
    </source>
</reference>
<dbReference type="InterPro" id="IPR036388">
    <property type="entry name" value="WH-like_DNA-bd_sf"/>
</dbReference>
<dbReference type="SUPFAM" id="SSF53850">
    <property type="entry name" value="Periplasmic binding protein-like II"/>
    <property type="match status" value="1"/>
</dbReference>
<feature type="domain" description="HTH lysR-type" evidence="5">
    <location>
        <begin position="20"/>
        <end position="75"/>
    </location>
</feature>
<dbReference type="GO" id="GO:0000976">
    <property type="term" value="F:transcription cis-regulatory region binding"/>
    <property type="evidence" value="ECO:0007669"/>
    <property type="project" value="TreeGrafter"/>
</dbReference>
<evidence type="ECO:0000259" key="5">
    <source>
        <dbReference type="PROSITE" id="PS50931"/>
    </source>
</evidence>
<keyword evidence="2" id="KW-0805">Transcription regulation</keyword>